<evidence type="ECO:0000256" key="2">
    <source>
        <dbReference type="SAM" id="SignalP"/>
    </source>
</evidence>
<feature type="region of interest" description="Disordered" evidence="1">
    <location>
        <begin position="326"/>
        <end position="386"/>
    </location>
</feature>
<dbReference type="GeneID" id="63715182"/>
<feature type="signal peptide" evidence="2">
    <location>
        <begin position="1"/>
        <end position="21"/>
    </location>
</feature>
<organism evidence="3 4">
    <name type="scientific">Drechmeria coniospora</name>
    <name type="common">Nematophagous fungus</name>
    <name type="synonym">Meria coniospora</name>
    <dbReference type="NCBI Taxonomy" id="98403"/>
    <lineage>
        <taxon>Eukaryota</taxon>
        <taxon>Fungi</taxon>
        <taxon>Dikarya</taxon>
        <taxon>Ascomycota</taxon>
        <taxon>Pezizomycotina</taxon>
        <taxon>Sordariomycetes</taxon>
        <taxon>Hypocreomycetidae</taxon>
        <taxon>Hypocreales</taxon>
        <taxon>Ophiocordycipitaceae</taxon>
        <taxon>Drechmeria</taxon>
    </lineage>
</organism>
<name>A0A151GWA5_DRECN</name>
<dbReference type="Proteomes" id="UP000076580">
    <property type="component" value="Chromosome 01"/>
</dbReference>
<dbReference type="SUPFAM" id="SSF55486">
    <property type="entry name" value="Metalloproteases ('zincins'), catalytic domain"/>
    <property type="match status" value="1"/>
</dbReference>
<feature type="chain" id="PRO_5007581063" evidence="2">
    <location>
        <begin position="22"/>
        <end position="446"/>
    </location>
</feature>
<dbReference type="RefSeq" id="XP_040660749.1">
    <property type="nucleotide sequence ID" value="XM_040799866.1"/>
</dbReference>
<evidence type="ECO:0000313" key="3">
    <source>
        <dbReference type="EMBL" id="KYK61397.1"/>
    </source>
</evidence>
<feature type="compositionally biased region" description="Polar residues" evidence="1">
    <location>
        <begin position="328"/>
        <end position="349"/>
    </location>
</feature>
<dbReference type="AlphaFoldDB" id="A0A151GWA5"/>
<comment type="caution">
    <text evidence="3">The sequence shown here is derived from an EMBL/GenBank/DDBJ whole genome shotgun (WGS) entry which is preliminary data.</text>
</comment>
<keyword evidence="2" id="KW-0732">Signal</keyword>
<dbReference type="InParanoid" id="A0A151GWA5"/>
<gene>
    <name evidence="3" type="ORF">DCS_02539</name>
</gene>
<protein>
    <submittedName>
        <fullName evidence="3">Uncharacterized protein</fullName>
    </submittedName>
</protein>
<dbReference type="STRING" id="98403.A0A151GWA5"/>
<proteinExistence type="predicted"/>
<evidence type="ECO:0000256" key="1">
    <source>
        <dbReference type="SAM" id="MobiDB-lite"/>
    </source>
</evidence>
<reference evidence="3 4" key="1">
    <citation type="journal article" date="2016" name="Sci. Rep.">
        <title>Insights into Adaptations to a Near-Obligate Nematode Endoparasitic Lifestyle from the Finished Genome of Drechmeria coniospora.</title>
        <authorList>
            <person name="Zhang L."/>
            <person name="Zhou Z."/>
            <person name="Guo Q."/>
            <person name="Fokkens L."/>
            <person name="Miskei M."/>
            <person name="Pocsi I."/>
            <person name="Zhang W."/>
            <person name="Chen M."/>
            <person name="Wang L."/>
            <person name="Sun Y."/>
            <person name="Donzelli B.G."/>
            <person name="Gibson D.M."/>
            <person name="Nelson D.R."/>
            <person name="Luo J.G."/>
            <person name="Rep M."/>
            <person name="Liu H."/>
            <person name="Yang S."/>
            <person name="Wang J."/>
            <person name="Krasnoff S.B."/>
            <person name="Xu Y."/>
            <person name="Molnar I."/>
            <person name="Lin M."/>
        </authorList>
    </citation>
    <scope>NUCLEOTIDE SEQUENCE [LARGE SCALE GENOMIC DNA]</scope>
    <source>
        <strain evidence="3 4">ARSEF 6962</strain>
    </source>
</reference>
<sequence length="446" mass="50116">MYTSMHLRLGVIGLMVAATTATNTSPAADGSAMFYCGVEDHSHRPEMQGLQKREWIEDDGRFLELDAVVHLCCPPGVDCPTGESVSLQMDLVAKKYKQADIGFRLVTAHRITQDPWCHTNTLRDTKGMNEFRRRHHQGGPSTANIYYMPYLEGSWKGICYMPSMDSNITEVLGDLDGCIVAMDTLPGRSHGYNPPAEQKGGCSGFFGCFWHWFTSRSIDELTLTSRSLEESEPTSRNMVKESDPSSRSVRRAPQGQDAHENAFFHLTTVHELGHFLSLPHWNRTENNIMVASYDLVNHFVYDFDDEQIPILRQMAMKRLHELDPNYAPKQNSQWQPQRQKQSKWQWNGHSQDKDEHQHQGQGQGQGQGQNKNGPSSCKPKEGLPQTIHCPGFPDDLSCLNNAWGSGGGDGAADDLALIYVIQKSEDGSRLRAQPAYIPYKKSDVCE</sequence>
<accession>A0A151GWA5</accession>
<keyword evidence="4" id="KW-1185">Reference proteome</keyword>
<feature type="region of interest" description="Disordered" evidence="1">
    <location>
        <begin position="226"/>
        <end position="256"/>
    </location>
</feature>
<evidence type="ECO:0000313" key="4">
    <source>
        <dbReference type="Proteomes" id="UP000076580"/>
    </source>
</evidence>
<dbReference type="EMBL" id="LAYC01000001">
    <property type="protein sequence ID" value="KYK61397.1"/>
    <property type="molecule type" value="Genomic_DNA"/>
</dbReference>